<evidence type="ECO:0000313" key="2">
    <source>
        <dbReference type="Proteomes" id="UP000198660"/>
    </source>
</evidence>
<protein>
    <submittedName>
        <fullName evidence="1">Uncharacterized protein</fullName>
    </submittedName>
</protein>
<organism evidence="1 2">
    <name type="scientific">Marininema halotolerans</name>
    <dbReference type="NCBI Taxonomy" id="1155944"/>
    <lineage>
        <taxon>Bacteria</taxon>
        <taxon>Bacillati</taxon>
        <taxon>Bacillota</taxon>
        <taxon>Bacilli</taxon>
        <taxon>Bacillales</taxon>
        <taxon>Thermoactinomycetaceae</taxon>
        <taxon>Marininema</taxon>
    </lineage>
</organism>
<proteinExistence type="predicted"/>
<keyword evidence="2" id="KW-1185">Reference proteome</keyword>
<reference evidence="2" key="1">
    <citation type="submission" date="2016-10" db="EMBL/GenBank/DDBJ databases">
        <authorList>
            <person name="Varghese N."/>
            <person name="Submissions S."/>
        </authorList>
    </citation>
    <scope>NUCLEOTIDE SEQUENCE [LARGE SCALE GENOMIC DNA]</scope>
    <source>
        <strain evidence="2">DSM 45789</strain>
    </source>
</reference>
<accession>A0A1I6R995</accession>
<dbReference type="Proteomes" id="UP000198660">
    <property type="component" value="Unassembled WGS sequence"/>
</dbReference>
<name>A0A1I6R995_9BACL</name>
<gene>
    <name evidence="1" type="ORF">SAMN05444972_104272</name>
</gene>
<sequence>MPRRVEVKNPLITTLNYVTNFGYAPLSPLEIVLGIEDIANNDSQFVVDIIEIQQIFNKTLGQQWSFHTLAQRGVKVPKPPLPVVRVNYSPSLENIARGVYRRFAPFILKTYRANLIYVVTVSTYGNGIFTPFARLQTFLQQRTSF</sequence>
<dbReference type="SUPFAM" id="SSF55620">
    <property type="entry name" value="Tetrahydrobiopterin biosynthesis enzymes-like"/>
    <property type="match status" value="1"/>
</dbReference>
<evidence type="ECO:0000313" key="1">
    <source>
        <dbReference type="EMBL" id="SFS61110.1"/>
    </source>
</evidence>
<dbReference type="AlphaFoldDB" id="A0A1I6R995"/>
<dbReference type="EMBL" id="FPAA01000004">
    <property type="protein sequence ID" value="SFS61110.1"/>
    <property type="molecule type" value="Genomic_DNA"/>
</dbReference>